<evidence type="ECO:0000256" key="3">
    <source>
        <dbReference type="SAM" id="MobiDB-lite"/>
    </source>
</evidence>
<keyword evidence="7" id="KW-1185">Reference proteome</keyword>
<comment type="similarity">
    <text evidence="1">Belongs to the type-B carboxylesterase/lipase family.</text>
</comment>
<protein>
    <recommendedName>
        <fullName evidence="5">Carboxylesterase type B domain-containing protein</fullName>
    </recommendedName>
</protein>
<dbReference type="InterPro" id="IPR002018">
    <property type="entry name" value="CarbesteraseB"/>
</dbReference>
<feature type="region of interest" description="Disordered" evidence="3">
    <location>
        <begin position="507"/>
        <end position="527"/>
    </location>
</feature>
<feature type="signal peptide" evidence="4">
    <location>
        <begin position="1"/>
        <end position="22"/>
    </location>
</feature>
<feature type="domain" description="Carboxylesterase type B" evidence="5">
    <location>
        <begin position="26"/>
        <end position="512"/>
    </location>
</feature>
<proteinExistence type="inferred from homology"/>
<dbReference type="EMBL" id="JACVVK020000179">
    <property type="protein sequence ID" value="KAK7486429.1"/>
    <property type="molecule type" value="Genomic_DNA"/>
</dbReference>
<evidence type="ECO:0000313" key="6">
    <source>
        <dbReference type="EMBL" id="KAK7486429.1"/>
    </source>
</evidence>
<feature type="chain" id="PRO_5044833668" description="Carboxylesterase type B domain-containing protein" evidence="4">
    <location>
        <begin position="23"/>
        <end position="662"/>
    </location>
</feature>
<dbReference type="PRINTS" id="PR00878">
    <property type="entry name" value="CHOLNESTRASE"/>
</dbReference>
<name>A0ABD0KH19_9CAEN</name>
<accession>A0ABD0KH19</accession>
<dbReference type="SUPFAM" id="SSF53474">
    <property type="entry name" value="alpha/beta-Hydrolases"/>
    <property type="match status" value="1"/>
</dbReference>
<organism evidence="6 7">
    <name type="scientific">Batillaria attramentaria</name>
    <dbReference type="NCBI Taxonomy" id="370345"/>
    <lineage>
        <taxon>Eukaryota</taxon>
        <taxon>Metazoa</taxon>
        <taxon>Spiralia</taxon>
        <taxon>Lophotrochozoa</taxon>
        <taxon>Mollusca</taxon>
        <taxon>Gastropoda</taxon>
        <taxon>Caenogastropoda</taxon>
        <taxon>Sorbeoconcha</taxon>
        <taxon>Cerithioidea</taxon>
        <taxon>Batillariidae</taxon>
        <taxon>Batillaria</taxon>
    </lineage>
</organism>
<dbReference type="PANTHER" id="PTHR45570:SF2">
    <property type="entry name" value="ACETYLCHOLINESTERASE 1-LIKE"/>
    <property type="match status" value="1"/>
</dbReference>
<dbReference type="InterPro" id="IPR029058">
    <property type="entry name" value="AB_hydrolase_fold"/>
</dbReference>
<keyword evidence="2" id="KW-0378">Hydrolase</keyword>
<gene>
    <name evidence="6" type="ORF">BaRGS_00022353</name>
</gene>
<dbReference type="Proteomes" id="UP001519460">
    <property type="component" value="Unassembled WGS sequence"/>
</dbReference>
<evidence type="ECO:0000259" key="5">
    <source>
        <dbReference type="Pfam" id="PF00135"/>
    </source>
</evidence>
<evidence type="ECO:0000256" key="2">
    <source>
        <dbReference type="ARBA" id="ARBA00022801"/>
    </source>
</evidence>
<evidence type="ECO:0000313" key="7">
    <source>
        <dbReference type="Proteomes" id="UP001519460"/>
    </source>
</evidence>
<keyword evidence="4" id="KW-0732">Signal</keyword>
<evidence type="ECO:0000256" key="4">
    <source>
        <dbReference type="SAM" id="SignalP"/>
    </source>
</evidence>
<dbReference type="PANTHER" id="PTHR45570">
    <property type="entry name" value="CARBOXYLIC ESTER HYDROLASE"/>
    <property type="match status" value="1"/>
</dbReference>
<dbReference type="GO" id="GO:0016787">
    <property type="term" value="F:hydrolase activity"/>
    <property type="evidence" value="ECO:0007669"/>
    <property type="project" value="UniProtKB-KW"/>
</dbReference>
<evidence type="ECO:0000256" key="1">
    <source>
        <dbReference type="ARBA" id="ARBA00005964"/>
    </source>
</evidence>
<dbReference type="AlphaFoldDB" id="A0ABD0KH19"/>
<sequence length="662" mass="72319">MTTVTFLACLAGLSCLLHQAVSMRESLVVSVTGGLVQGTRYKGSVRFLGLPYATAQRFQFPSPVVPAWTGLLNASQPGPQCLQKCPPVIRDLYCLPENRMSEVCLSLNVYRPAYNLPAGNTFPVMVFIHDGDFESGSGAAPLYDGEFLAKQGGVIIVTINYRLGALGFLPIFNRYDDVIGNFGIRDQEMALRWVQKNIAAFDGDPSKVTLFGAGAGCQSVALHLTSVTAQNLFRSAILQSCPFTLPFRNKNEARRVVKRFASALGCQDNDLDCYRQKSATEILRAQDDAADTASTEPPSLFQFQAWGPIIDQRGVHDSHLLQELLQANSRPVSGTPKPIMMGFAEEEGRTSVYRDFPLPVSSDFFQQFVQTVFPDKWRQVAETAEAPYRPSTNQDARLEMVRFLNDFVYVCPGHRVAQQLSGSAGASGNNRDVWVYSFKPSVTWSPGGSAWPLGGESYCQDVACHDLDLLYLFNPPSIPDFRRLRTEGLSTAMATYWTNFAKYGDPNGVSPPPRSVPTTHGGFGQTRHQPHQLLSSSLFSRPAPAPSSLIRLVQVAGSSRQAAPSPPGRQSVAPIGSGRLTLRQPSFPGSGFLVLVSSLFQRPTVVTVTQPSTSSAPPSVFWPSYVTGDNSNQALVLTQPLPVAQQSVFGQRCEFWEAFGYS</sequence>
<comment type="caution">
    <text evidence="6">The sequence shown here is derived from an EMBL/GenBank/DDBJ whole genome shotgun (WGS) entry which is preliminary data.</text>
</comment>
<dbReference type="Pfam" id="PF00135">
    <property type="entry name" value="COesterase"/>
    <property type="match status" value="1"/>
</dbReference>
<reference evidence="6 7" key="1">
    <citation type="journal article" date="2023" name="Sci. Data">
        <title>Genome assembly of the Korean intertidal mud-creeper Batillaria attramentaria.</title>
        <authorList>
            <person name="Patra A.K."/>
            <person name="Ho P.T."/>
            <person name="Jun S."/>
            <person name="Lee S.J."/>
            <person name="Kim Y."/>
            <person name="Won Y.J."/>
        </authorList>
    </citation>
    <scope>NUCLEOTIDE SEQUENCE [LARGE SCALE GENOMIC DNA]</scope>
    <source>
        <strain evidence="6">Wonlab-2016</strain>
    </source>
</reference>
<dbReference type="Gene3D" id="3.40.50.1820">
    <property type="entry name" value="alpha/beta hydrolase"/>
    <property type="match status" value="1"/>
</dbReference>
<dbReference type="InterPro" id="IPR000997">
    <property type="entry name" value="Cholinesterase"/>
</dbReference>